<name>A0A9D4GYL9_DREPO</name>
<dbReference type="AlphaFoldDB" id="A0A9D4GYL9"/>
<comment type="caution">
    <text evidence="2">The sequence shown here is derived from an EMBL/GenBank/DDBJ whole genome shotgun (WGS) entry which is preliminary data.</text>
</comment>
<keyword evidence="3" id="KW-1185">Reference proteome</keyword>
<feature type="region of interest" description="Disordered" evidence="1">
    <location>
        <begin position="82"/>
        <end position="101"/>
    </location>
</feature>
<dbReference type="Proteomes" id="UP000828390">
    <property type="component" value="Unassembled WGS sequence"/>
</dbReference>
<evidence type="ECO:0000313" key="3">
    <source>
        <dbReference type="Proteomes" id="UP000828390"/>
    </source>
</evidence>
<evidence type="ECO:0000256" key="1">
    <source>
        <dbReference type="SAM" id="MobiDB-lite"/>
    </source>
</evidence>
<proteinExistence type="predicted"/>
<gene>
    <name evidence="2" type="ORF">DPMN_123986</name>
</gene>
<reference evidence="2" key="2">
    <citation type="submission" date="2020-11" db="EMBL/GenBank/DDBJ databases">
        <authorList>
            <person name="McCartney M.A."/>
            <person name="Auch B."/>
            <person name="Kono T."/>
            <person name="Mallez S."/>
            <person name="Becker A."/>
            <person name="Gohl D.M."/>
            <person name="Silverstein K.A.T."/>
            <person name="Koren S."/>
            <person name="Bechman K.B."/>
            <person name="Herman A."/>
            <person name="Abrahante J.E."/>
            <person name="Garbe J."/>
        </authorList>
    </citation>
    <scope>NUCLEOTIDE SEQUENCE</scope>
    <source>
        <strain evidence="2">Duluth1</strain>
        <tissue evidence="2">Whole animal</tissue>
    </source>
</reference>
<organism evidence="2 3">
    <name type="scientific">Dreissena polymorpha</name>
    <name type="common">Zebra mussel</name>
    <name type="synonym">Mytilus polymorpha</name>
    <dbReference type="NCBI Taxonomy" id="45954"/>
    <lineage>
        <taxon>Eukaryota</taxon>
        <taxon>Metazoa</taxon>
        <taxon>Spiralia</taxon>
        <taxon>Lophotrochozoa</taxon>
        <taxon>Mollusca</taxon>
        <taxon>Bivalvia</taxon>
        <taxon>Autobranchia</taxon>
        <taxon>Heteroconchia</taxon>
        <taxon>Euheterodonta</taxon>
        <taxon>Imparidentia</taxon>
        <taxon>Neoheterodontei</taxon>
        <taxon>Myida</taxon>
        <taxon>Dreissenoidea</taxon>
        <taxon>Dreissenidae</taxon>
        <taxon>Dreissena</taxon>
    </lineage>
</organism>
<dbReference type="EMBL" id="JAIWYP010000005">
    <property type="protein sequence ID" value="KAH3822212.1"/>
    <property type="molecule type" value="Genomic_DNA"/>
</dbReference>
<evidence type="ECO:0000313" key="2">
    <source>
        <dbReference type="EMBL" id="KAH3822212.1"/>
    </source>
</evidence>
<sequence>MAIRTCKSYFPSNDDFGQKRVRCDDMGTVAYWFKTHVPCPPFFVSFTDMNAHVSRLDLSVDVLRAMMTVRLIGVLWTSQNLSTSTQSNQTSFSNTTPLASP</sequence>
<reference evidence="2" key="1">
    <citation type="journal article" date="2019" name="bioRxiv">
        <title>The Genome of the Zebra Mussel, Dreissena polymorpha: A Resource for Invasive Species Research.</title>
        <authorList>
            <person name="McCartney M.A."/>
            <person name="Auch B."/>
            <person name="Kono T."/>
            <person name="Mallez S."/>
            <person name="Zhang Y."/>
            <person name="Obille A."/>
            <person name="Becker A."/>
            <person name="Abrahante J.E."/>
            <person name="Garbe J."/>
            <person name="Badalamenti J.P."/>
            <person name="Herman A."/>
            <person name="Mangelson H."/>
            <person name="Liachko I."/>
            <person name="Sullivan S."/>
            <person name="Sone E.D."/>
            <person name="Koren S."/>
            <person name="Silverstein K.A.T."/>
            <person name="Beckman K.B."/>
            <person name="Gohl D.M."/>
        </authorList>
    </citation>
    <scope>NUCLEOTIDE SEQUENCE</scope>
    <source>
        <strain evidence="2">Duluth1</strain>
        <tissue evidence="2">Whole animal</tissue>
    </source>
</reference>
<protein>
    <submittedName>
        <fullName evidence="2">Uncharacterized protein</fullName>
    </submittedName>
</protein>
<accession>A0A9D4GYL9</accession>